<proteinExistence type="predicted"/>
<feature type="compositionally biased region" description="Polar residues" evidence="1">
    <location>
        <begin position="448"/>
        <end position="465"/>
    </location>
</feature>
<feature type="region of interest" description="Disordered" evidence="1">
    <location>
        <begin position="552"/>
        <end position="579"/>
    </location>
</feature>
<feature type="domain" description="AB hydrolase-1" evidence="2">
    <location>
        <begin position="174"/>
        <end position="266"/>
    </location>
</feature>
<evidence type="ECO:0000256" key="1">
    <source>
        <dbReference type="SAM" id="MobiDB-lite"/>
    </source>
</evidence>
<organism evidence="3 4">
    <name type="scientific">Linnemannia exigua</name>
    <dbReference type="NCBI Taxonomy" id="604196"/>
    <lineage>
        <taxon>Eukaryota</taxon>
        <taxon>Fungi</taxon>
        <taxon>Fungi incertae sedis</taxon>
        <taxon>Mucoromycota</taxon>
        <taxon>Mortierellomycotina</taxon>
        <taxon>Mortierellomycetes</taxon>
        <taxon>Mortierellales</taxon>
        <taxon>Mortierellaceae</taxon>
        <taxon>Linnemannia</taxon>
    </lineage>
</organism>
<dbReference type="PANTHER" id="PTHR12277:SF81">
    <property type="entry name" value="PROTEIN ABHD13"/>
    <property type="match status" value="1"/>
</dbReference>
<dbReference type="InterPro" id="IPR029058">
    <property type="entry name" value="AB_hydrolase_fold"/>
</dbReference>
<dbReference type="Gene3D" id="3.40.50.1820">
    <property type="entry name" value="alpha/beta hydrolase"/>
    <property type="match status" value="1"/>
</dbReference>
<dbReference type="SUPFAM" id="SSF53474">
    <property type="entry name" value="alpha/beta-Hydrolases"/>
    <property type="match status" value="1"/>
</dbReference>
<dbReference type="InterPro" id="IPR000073">
    <property type="entry name" value="AB_hydrolase_1"/>
</dbReference>
<reference evidence="3" key="1">
    <citation type="journal article" date="2020" name="Fungal Divers.">
        <title>Resolving the Mortierellaceae phylogeny through synthesis of multi-gene phylogenetics and phylogenomics.</title>
        <authorList>
            <person name="Vandepol N."/>
            <person name="Liber J."/>
            <person name="Desiro A."/>
            <person name="Na H."/>
            <person name="Kennedy M."/>
            <person name="Barry K."/>
            <person name="Grigoriev I.V."/>
            <person name="Miller A.N."/>
            <person name="O'Donnell K."/>
            <person name="Stajich J.E."/>
            <person name="Bonito G."/>
        </authorList>
    </citation>
    <scope>NUCLEOTIDE SEQUENCE</scope>
    <source>
        <strain evidence="3">NRRL 28262</strain>
    </source>
</reference>
<dbReference type="EMBL" id="JAAAIL010000036">
    <property type="protein sequence ID" value="KAG0281014.1"/>
    <property type="molecule type" value="Genomic_DNA"/>
</dbReference>
<protein>
    <submittedName>
        <fullName evidence="3">Monoacylglycerol lipase abhd12</fullName>
    </submittedName>
</protein>
<comment type="caution">
    <text evidence="3">The sequence shown here is derived from an EMBL/GenBank/DDBJ whole genome shotgun (WGS) entry which is preliminary data.</text>
</comment>
<sequence length="612" mass="68424">MIFNLLATALVLAILGVVLLLIVYLTSLAILLFVPWTQAYLVFAHWLRLQNPARLLTPEAYTLTRKSPISILHGCFGGKLDSHALANQNPMVCLFKIAFTTRNIRISAPDGLRLGAWHILPKNTPRSILEQIRANEPFSPRPQTNEDAYTTSDKVNAATDTIFEDTLATADRVILYFHGQVGDRGTSTRIATYKGIQEAMPSAHIITIDCRGYGDSDGFPSEAGFKTDAIAAWAWLTRRVPCEKIVIYGHSLGSGIATNLCLHLEEQQFSPLALILDAAFTSMPDMMTAYRKIPIIQPFARFPFLLNHFKLRLMDRFETVRSVETIQSPLLLIHGDEDADVLISNSHTLFHTALTARRLQCNNKEMTVTEAGEAASAEEEMARAGLELTFQQSHSTGRDAGLLEQKLLQRSTLQQQDDELFDGDLKETGMVQESRPSSIGSDSGLGSEVTSGRNSHFVTSPTSPQHGPKEDLMSLKEGFEHTNEHGHGHGHGPCHTVQLDFPREGSLEYNQEYQIGFLTVQYAGHSNCMDYSIAKEVLGTFLTTAENWQQAQKPSLRRMDKEDDGMRTRTTMSQKEMRQRKERLMEQQDLAKMLCRDKIGFVDQSEVPEVVE</sequence>
<keyword evidence="4" id="KW-1185">Reference proteome</keyword>
<accession>A0AAD4DL35</accession>
<evidence type="ECO:0000259" key="2">
    <source>
        <dbReference type="Pfam" id="PF00561"/>
    </source>
</evidence>
<evidence type="ECO:0000313" key="4">
    <source>
        <dbReference type="Proteomes" id="UP001194580"/>
    </source>
</evidence>
<name>A0AAD4DL35_9FUNG</name>
<dbReference type="Pfam" id="PF00561">
    <property type="entry name" value="Abhydrolase_1"/>
    <property type="match status" value="1"/>
</dbReference>
<feature type="region of interest" description="Disordered" evidence="1">
    <location>
        <begin position="430"/>
        <end position="471"/>
    </location>
</feature>
<dbReference type="PANTHER" id="PTHR12277">
    <property type="entry name" value="ALPHA/BETA HYDROLASE DOMAIN-CONTAINING PROTEIN"/>
    <property type="match status" value="1"/>
</dbReference>
<dbReference type="Proteomes" id="UP001194580">
    <property type="component" value="Unassembled WGS sequence"/>
</dbReference>
<gene>
    <name evidence="3" type="primary">ABHD12</name>
    <name evidence="3" type="ORF">BGZ95_007384</name>
</gene>
<feature type="compositionally biased region" description="Basic and acidic residues" evidence="1">
    <location>
        <begin position="557"/>
        <end position="567"/>
    </location>
</feature>
<dbReference type="AlphaFoldDB" id="A0AAD4DL35"/>
<evidence type="ECO:0000313" key="3">
    <source>
        <dbReference type="EMBL" id="KAG0281014.1"/>
    </source>
</evidence>